<sequence>MAKGKKKQPAPPPAGRLGAERWLAVRQKSSAGPIEPDERKKTRGVLERETIERELDG</sequence>
<gene>
    <name evidence="2" type="ORF">WPS_25830</name>
</gene>
<dbReference type="KEGG" id="vab:WPS_25830"/>
<dbReference type="EMBL" id="AP025523">
    <property type="protein sequence ID" value="BDE07307.1"/>
    <property type="molecule type" value="Genomic_DNA"/>
</dbReference>
<feature type="region of interest" description="Disordered" evidence="1">
    <location>
        <begin position="1"/>
        <end position="57"/>
    </location>
</feature>
<dbReference type="AlphaFoldDB" id="A0AAN1XXP5"/>
<dbReference type="Proteomes" id="UP001317532">
    <property type="component" value="Chromosome"/>
</dbReference>
<keyword evidence="3" id="KW-1185">Reference proteome</keyword>
<evidence type="ECO:0000313" key="2">
    <source>
        <dbReference type="EMBL" id="BDE07307.1"/>
    </source>
</evidence>
<protein>
    <submittedName>
        <fullName evidence="2">Uncharacterized protein</fullName>
    </submittedName>
</protein>
<name>A0AAN1XXP5_UNVUL</name>
<accession>A0AAN1XXP5</accession>
<reference evidence="2 3" key="1">
    <citation type="journal article" date="2022" name="ISME Commun">
        <title>Vulcanimicrobium alpinus gen. nov. sp. nov., the first cultivated representative of the candidate phylum 'Eremiobacterota', is a metabolically versatile aerobic anoxygenic phototroph.</title>
        <authorList>
            <person name="Yabe S."/>
            <person name="Muto K."/>
            <person name="Abe K."/>
            <person name="Yokota A."/>
            <person name="Staudigel H."/>
            <person name="Tebo B.M."/>
        </authorList>
    </citation>
    <scope>NUCLEOTIDE SEQUENCE [LARGE SCALE GENOMIC DNA]</scope>
    <source>
        <strain evidence="2 3">WC8-2</strain>
    </source>
</reference>
<evidence type="ECO:0000256" key="1">
    <source>
        <dbReference type="SAM" id="MobiDB-lite"/>
    </source>
</evidence>
<evidence type="ECO:0000313" key="3">
    <source>
        <dbReference type="Proteomes" id="UP001317532"/>
    </source>
</evidence>
<dbReference type="RefSeq" id="WP_317994908.1">
    <property type="nucleotide sequence ID" value="NZ_AP025523.1"/>
</dbReference>
<proteinExistence type="predicted"/>
<feature type="compositionally biased region" description="Basic and acidic residues" evidence="1">
    <location>
        <begin position="36"/>
        <end position="57"/>
    </location>
</feature>
<organism evidence="2 3">
    <name type="scientific">Vulcanimicrobium alpinum</name>
    <dbReference type="NCBI Taxonomy" id="3016050"/>
    <lineage>
        <taxon>Bacteria</taxon>
        <taxon>Bacillati</taxon>
        <taxon>Vulcanimicrobiota</taxon>
        <taxon>Vulcanimicrobiia</taxon>
        <taxon>Vulcanimicrobiales</taxon>
        <taxon>Vulcanimicrobiaceae</taxon>
        <taxon>Vulcanimicrobium</taxon>
    </lineage>
</organism>